<gene>
    <name evidence="3" type="ORF">Fcan01_13330</name>
</gene>
<dbReference type="PANTHER" id="PTHR23324:SF83">
    <property type="entry name" value="SEC14-LIKE PROTEIN 2"/>
    <property type="match status" value="1"/>
</dbReference>
<accession>A0A226E0T0</accession>
<dbReference type="PROSITE" id="PS50191">
    <property type="entry name" value="CRAL_TRIO"/>
    <property type="match status" value="1"/>
</dbReference>
<dbReference type="InterPro" id="IPR051064">
    <property type="entry name" value="SEC14/CRAL-TRIO_domain"/>
</dbReference>
<dbReference type="SUPFAM" id="SSF46938">
    <property type="entry name" value="CRAL/TRIO N-terminal domain"/>
    <property type="match status" value="1"/>
</dbReference>
<dbReference type="OMA" id="IHEANMV"/>
<evidence type="ECO:0000259" key="2">
    <source>
        <dbReference type="PROSITE" id="PS50191"/>
    </source>
</evidence>
<evidence type="ECO:0000313" key="4">
    <source>
        <dbReference type="Proteomes" id="UP000198287"/>
    </source>
</evidence>
<keyword evidence="4" id="KW-1185">Reference proteome</keyword>
<evidence type="ECO:0000313" key="3">
    <source>
        <dbReference type="EMBL" id="OXA51355.1"/>
    </source>
</evidence>
<evidence type="ECO:0000256" key="1">
    <source>
        <dbReference type="SAM" id="SignalP"/>
    </source>
</evidence>
<organism evidence="3 4">
    <name type="scientific">Folsomia candida</name>
    <name type="common">Springtail</name>
    <dbReference type="NCBI Taxonomy" id="158441"/>
    <lineage>
        <taxon>Eukaryota</taxon>
        <taxon>Metazoa</taxon>
        <taxon>Ecdysozoa</taxon>
        <taxon>Arthropoda</taxon>
        <taxon>Hexapoda</taxon>
        <taxon>Collembola</taxon>
        <taxon>Entomobryomorpha</taxon>
        <taxon>Isotomoidea</taxon>
        <taxon>Isotomidae</taxon>
        <taxon>Proisotominae</taxon>
        <taxon>Folsomia</taxon>
    </lineage>
</organism>
<comment type="caution">
    <text evidence="3">The sequence shown here is derived from an EMBL/GenBank/DDBJ whole genome shotgun (WGS) entry which is preliminary data.</text>
</comment>
<dbReference type="PANTHER" id="PTHR23324">
    <property type="entry name" value="SEC14 RELATED PROTEIN"/>
    <property type="match status" value="1"/>
</dbReference>
<keyword evidence="1" id="KW-0732">Signal</keyword>
<dbReference type="EMBL" id="LNIX01000007">
    <property type="protein sequence ID" value="OXA51355.1"/>
    <property type="molecule type" value="Genomic_DNA"/>
</dbReference>
<feature type="chain" id="PRO_5011968521" description="CRAL-TRIO domain-containing protein" evidence="1">
    <location>
        <begin position="20"/>
        <end position="271"/>
    </location>
</feature>
<proteinExistence type="predicted"/>
<dbReference type="AlphaFoldDB" id="A0A226E0T0"/>
<dbReference type="Gene3D" id="3.40.525.10">
    <property type="entry name" value="CRAL-TRIO lipid binding domain"/>
    <property type="match status" value="1"/>
</dbReference>
<dbReference type="GO" id="GO:0005737">
    <property type="term" value="C:cytoplasm"/>
    <property type="evidence" value="ECO:0007669"/>
    <property type="project" value="TreeGrafter"/>
</dbReference>
<dbReference type="SUPFAM" id="SSF52087">
    <property type="entry name" value="CRAL/TRIO domain"/>
    <property type="match status" value="1"/>
</dbReference>
<dbReference type="SMART" id="SM00516">
    <property type="entry name" value="SEC14"/>
    <property type="match status" value="1"/>
</dbReference>
<dbReference type="InterPro" id="IPR036865">
    <property type="entry name" value="CRAL-TRIO_dom_sf"/>
</dbReference>
<dbReference type="InterPro" id="IPR001251">
    <property type="entry name" value="CRAL-TRIO_dom"/>
</dbReference>
<name>A0A226E0T0_FOLCA</name>
<dbReference type="Proteomes" id="UP000198287">
    <property type="component" value="Unassembled WGS sequence"/>
</dbReference>
<feature type="signal peptide" evidence="1">
    <location>
        <begin position="1"/>
        <end position="19"/>
    </location>
</feature>
<dbReference type="OrthoDB" id="1434354at2759"/>
<reference evidence="3 4" key="1">
    <citation type="submission" date="2015-12" db="EMBL/GenBank/DDBJ databases">
        <title>The genome of Folsomia candida.</title>
        <authorList>
            <person name="Faddeeva A."/>
            <person name="Derks M.F."/>
            <person name="Anvar Y."/>
            <person name="Smit S."/>
            <person name="Van Straalen N."/>
            <person name="Roelofs D."/>
        </authorList>
    </citation>
    <scope>NUCLEOTIDE SEQUENCE [LARGE SCALE GENOMIC DNA]</scope>
    <source>
        <strain evidence="3 4">VU population</strain>
        <tissue evidence="3">Whole body</tissue>
    </source>
</reference>
<feature type="domain" description="CRAL-TRIO" evidence="2">
    <location>
        <begin position="94"/>
        <end position="267"/>
    </location>
</feature>
<dbReference type="InterPro" id="IPR036273">
    <property type="entry name" value="CRAL/TRIO_N_dom_sf"/>
</dbReference>
<protein>
    <recommendedName>
        <fullName evidence="2">CRAL-TRIO domain-containing protein</fullName>
    </recommendedName>
</protein>
<sequence length="271" mass="31567">MQSYWIFATALCVVISANATQDDELTLTNNQKLLLDKFRSRVENQLLQDYMKHDIYLVHWLRATKFDLGLTERLLLENLEWRRENNIDDIETLDWSDFVDEYPYTTAVKDKEGRPTLVFNLGDWDIRKAALTGKSSKMILYWAKLMEELTAKVRTLHEKNVTQGNLIIDVRDFNIAQHSCPQCIQVYIGLISLFRSHYPNEIHEANMVNAPRGFRTMLRVLEPFTGSNLQGFKVYGTNAQEWQRALLQDYDLQELPLEFGGTNRKLVDLAS</sequence>
<dbReference type="CDD" id="cd00170">
    <property type="entry name" value="SEC14"/>
    <property type="match status" value="1"/>
</dbReference>
<dbReference type="Pfam" id="PF00650">
    <property type="entry name" value="CRAL_TRIO"/>
    <property type="match status" value="1"/>
</dbReference>